<dbReference type="Proteomes" id="UP000006462">
    <property type="component" value="Unassembled WGS sequence"/>
</dbReference>
<reference evidence="3 4" key="1">
    <citation type="submission" date="2009-12" db="EMBL/GenBank/DDBJ databases">
        <authorList>
            <person name="Shrivastava S."/>
            <person name="Madupu R."/>
            <person name="Durkin A.S."/>
            <person name="Torralba M."/>
            <person name="Methe B."/>
            <person name="Sutton G.G."/>
            <person name="Strausberg R.L."/>
            <person name="Nelson K.E."/>
        </authorList>
    </citation>
    <scope>NUCLEOTIDE SEQUENCE [LARGE SCALE GENOMIC DNA]</scope>
    <source>
        <strain evidence="3 4">W5455</strain>
    </source>
</reference>
<dbReference type="Pfam" id="PF01206">
    <property type="entry name" value="TusA"/>
    <property type="match status" value="1"/>
</dbReference>
<evidence type="ECO:0000256" key="1">
    <source>
        <dbReference type="ARBA" id="ARBA00008984"/>
    </source>
</evidence>
<proteinExistence type="inferred from homology"/>
<feature type="domain" description="UPF0033" evidence="2">
    <location>
        <begin position="4"/>
        <end position="28"/>
    </location>
</feature>
<comment type="similarity">
    <text evidence="1">Belongs to the sulfur carrier protein TusA family.</text>
</comment>
<organism evidence="3 4">
    <name type="scientific">Pyramidobacter piscolens W5455</name>
    <dbReference type="NCBI Taxonomy" id="352165"/>
    <lineage>
        <taxon>Bacteria</taxon>
        <taxon>Thermotogati</taxon>
        <taxon>Synergistota</taxon>
        <taxon>Synergistia</taxon>
        <taxon>Synergistales</taxon>
        <taxon>Dethiosulfovibrionaceae</taxon>
        <taxon>Pyramidobacter</taxon>
    </lineage>
</organism>
<gene>
    <name evidence="3" type="ORF">HMPREF7215_1039</name>
</gene>
<dbReference type="SUPFAM" id="SSF64307">
    <property type="entry name" value="SirA-like"/>
    <property type="match status" value="1"/>
</dbReference>
<dbReference type="PANTHER" id="PTHR33279:SF6">
    <property type="entry name" value="SULFUR CARRIER PROTEIN YEDF-RELATED"/>
    <property type="match status" value="1"/>
</dbReference>
<sequence>MIKLDTMGKDCPLPLIELKKAVAASQKGEEIEIAFTCPEAVTNLPRYCKEDGHEVLSFEKLGNKGWKMVIRN</sequence>
<evidence type="ECO:0000313" key="4">
    <source>
        <dbReference type="Proteomes" id="UP000006462"/>
    </source>
</evidence>
<dbReference type="GeneID" id="90985461"/>
<dbReference type="CDD" id="cd00291">
    <property type="entry name" value="SirA_YedF_YeeD"/>
    <property type="match status" value="1"/>
</dbReference>
<dbReference type="InterPro" id="IPR036868">
    <property type="entry name" value="TusA-like_sf"/>
</dbReference>
<dbReference type="EMBL" id="ADFP01000124">
    <property type="protein sequence ID" value="EFB89663.1"/>
    <property type="molecule type" value="Genomic_DNA"/>
</dbReference>
<dbReference type="InterPro" id="IPR001455">
    <property type="entry name" value="TusA-like"/>
</dbReference>
<dbReference type="PROSITE" id="PS01148">
    <property type="entry name" value="UPF0033"/>
    <property type="match status" value="1"/>
</dbReference>
<accession>A0ABM9ZS52</accession>
<keyword evidence="4" id="KW-1185">Reference proteome</keyword>
<comment type="caution">
    <text evidence="3">The sequence shown here is derived from an EMBL/GenBank/DDBJ whole genome shotgun (WGS) entry which is preliminary data.</text>
</comment>
<protein>
    <recommendedName>
        <fullName evidence="2">UPF0033 domain-containing protein</fullName>
    </recommendedName>
</protein>
<evidence type="ECO:0000313" key="3">
    <source>
        <dbReference type="EMBL" id="EFB89663.1"/>
    </source>
</evidence>
<name>A0ABM9ZS52_9BACT</name>
<evidence type="ECO:0000259" key="2">
    <source>
        <dbReference type="PROSITE" id="PS01148"/>
    </source>
</evidence>
<dbReference type="RefSeq" id="WP_009165950.1">
    <property type="nucleotide sequence ID" value="NZ_ADFP01000124.1"/>
</dbReference>
<dbReference type="PANTHER" id="PTHR33279">
    <property type="entry name" value="SULFUR CARRIER PROTEIN YEDF-RELATED"/>
    <property type="match status" value="1"/>
</dbReference>
<dbReference type="Gene3D" id="3.30.110.40">
    <property type="entry name" value="TusA-like domain"/>
    <property type="match status" value="1"/>
</dbReference>